<protein>
    <submittedName>
        <fullName evidence="8">Related to hexose transporter protein</fullName>
    </submittedName>
</protein>
<evidence type="ECO:0000313" key="8">
    <source>
        <dbReference type="EMBL" id="SPO03982.1"/>
    </source>
</evidence>
<dbReference type="PANTHER" id="PTHR48022">
    <property type="entry name" value="PLASTIDIC GLUCOSE TRANSPORTER 4"/>
    <property type="match status" value="1"/>
</dbReference>
<dbReference type="InterPro" id="IPR005828">
    <property type="entry name" value="MFS_sugar_transport-like"/>
</dbReference>
<proteinExistence type="inferred from homology"/>
<keyword evidence="5 6" id="KW-0472">Membrane</keyword>
<dbReference type="InterPro" id="IPR050360">
    <property type="entry name" value="MFS_Sugar_Transporters"/>
</dbReference>
<dbReference type="Proteomes" id="UP001187682">
    <property type="component" value="Unassembled WGS sequence"/>
</dbReference>
<accession>A0AAE8N0U6</accession>
<evidence type="ECO:0000256" key="1">
    <source>
        <dbReference type="ARBA" id="ARBA00004141"/>
    </source>
</evidence>
<dbReference type="InterPro" id="IPR020846">
    <property type="entry name" value="MFS_dom"/>
</dbReference>
<evidence type="ECO:0000256" key="2">
    <source>
        <dbReference type="ARBA" id="ARBA00010992"/>
    </source>
</evidence>
<feature type="transmembrane region" description="Helical" evidence="6">
    <location>
        <begin position="458"/>
        <end position="481"/>
    </location>
</feature>
<feature type="domain" description="Major facilitator superfamily (MFS) profile" evidence="7">
    <location>
        <begin position="38"/>
        <end position="490"/>
    </location>
</feature>
<evidence type="ECO:0000313" key="9">
    <source>
        <dbReference type="Proteomes" id="UP001187682"/>
    </source>
</evidence>
<dbReference type="AlphaFoldDB" id="A0AAE8N0U6"/>
<name>A0AAE8N0U6_9PEZI</name>
<organism evidence="8 9">
    <name type="scientific">Cephalotrichum gorgonifer</name>
    <dbReference type="NCBI Taxonomy" id="2041049"/>
    <lineage>
        <taxon>Eukaryota</taxon>
        <taxon>Fungi</taxon>
        <taxon>Dikarya</taxon>
        <taxon>Ascomycota</taxon>
        <taxon>Pezizomycotina</taxon>
        <taxon>Sordariomycetes</taxon>
        <taxon>Hypocreomycetidae</taxon>
        <taxon>Microascales</taxon>
        <taxon>Microascaceae</taxon>
        <taxon>Cephalotrichum</taxon>
    </lineage>
</organism>
<dbReference type="PROSITE" id="PS50850">
    <property type="entry name" value="MFS"/>
    <property type="match status" value="1"/>
</dbReference>
<dbReference type="Gene3D" id="1.20.1250.20">
    <property type="entry name" value="MFS general substrate transporter like domains"/>
    <property type="match status" value="1"/>
</dbReference>
<dbReference type="Pfam" id="PF00083">
    <property type="entry name" value="Sugar_tr"/>
    <property type="match status" value="1"/>
</dbReference>
<dbReference type="GO" id="GO:0016020">
    <property type="term" value="C:membrane"/>
    <property type="evidence" value="ECO:0007669"/>
    <property type="project" value="UniProtKB-SubCell"/>
</dbReference>
<feature type="transmembrane region" description="Helical" evidence="6">
    <location>
        <begin position="175"/>
        <end position="198"/>
    </location>
</feature>
<feature type="transmembrane region" description="Helical" evidence="6">
    <location>
        <begin position="337"/>
        <end position="355"/>
    </location>
</feature>
<comment type="subcellular location">
    <subcellularLocation>
        <location evidence="1">Membrane</location>
        <topology evidence="1">Multi-pass membrane protein</topology>
    </subcellularLocation>
</comment>
<dbReference type="GO" id="GO:0005351">
    <property type="term" value="F:carbohydrate:proton symporter activity"/>
    <property type="evidence" value="ECO:0007669"/>
    <property type="project" value="TreeGrafter"/>
</dbReference>
<comment type="caution">
    <text evidence="8">The sequence shown here is derived from an EMBL/GenBank/DDBJ whole genome shotgun (WGS) entry which is preliminary data.</text>
</comment>
<comment type="similarity">
    <text evidence="2">Belongs to the major facilitator superfamily. Sugar transporter (TC 2.A.1.1) family.</text>
</comment>
<dbReference type="PANTHER" id="PTHR48022:SF29">
    <property type="entry name" value="SUGAR TRANSPORTER, PUTATIVE (AFU_ORTHOLOGUE AFUA_6G14500)-RELATED"/>
    <property type="match status" value="1"/>
</dbReference>
<evidence type="ECO:0000256" key="5">
    <source>
        <dbReference type="ARBA" id="ARBA00023136"/>
    </source>
</evidence>
<gene>
    <name evidence="8" type="ORF">DNG_06665</name>
</gene>
<dbReference type="SUPFAM" id="SSF103473">
    <property type="entry name" value="MFS general substrate transporter"/>
    <property type="match status" value="1"/>
</dbReference>
<evidence type="ECO:0000259" key="7">
    <source>
        <dbReference type="PROSITE" id="PS50850"/>
    </source>
</evidence>
<feature type="transmembrane region" description="Helical" evidence="6">
    <location>
        <begin position="296"/>
        <end position="317"/>
    </location>
</feature>
<feature type="transmembrane region" description="Helical" evidence="6">
    <location>
        <begin position="204"/>
        <end position="227"/>
    </location>
</feature>
<reference evidence="8" key="1">
    <citation type="submission" date="2018-03" db="EMBL/GenBank/DDBJ databases">
        <authorList>
            <person name="Guldener U."/>
        </authorList>
    </citation>
    <scope>NUCLEOTIDE SEQUENCE</scope>
</reference>
<feature type="transmembrane region" description="Helical" evidence="6">
    <location>
        <begin position="141"/>
        <end position="163"/>
    </location>
</feature>
<keyword evidence="4 6" id="KW-1133">Transmembrane helix</keyword>
<evidence type="ECO:0000256" key="3">
    <source>
        <dbReference type="ARBA" id="ARBA00022692"/>
    </source>
</evidence>
<dbReference type="FunFam" id="1.20.1250.20:FF:000117">
    <property type="entry name" value="MFS hexose transporter"/>
    <property type="match status" value="1"/>
</dbReference>
<evidence type="ECO:0000256" key="6">
    <source>
        <dbReference type="SAM" id="Phobius"/>
    </source>
</evidence>
<dbReference type="EMBL" id="ONZQ02000009">
    <property type="protein sequence ID" value="SPO03982.1"/>
    <property type="molecule type" value="Genomic_DNA"/>
</dbReference>
<feature type="transmembrane region" description="Helical" evidence="6">
    <location>
        <begin position="116"/>
        <end position="135"/>
    </location>
</feature>
<evidence type="ECO:0000256" key="4">
    <source>
        <dbReference type="ARBA" id="ARBA00022989"/>
    </source>
</evidence>
<keyword evidence="9" id="KW-1185">Reference proteome</keyword>
<sequence length="531" mass="60148">MAILKAGDRSADILTRMVAEDKVPWYKKPNLRGMYMLLFCCCMGVEMTSGFDSQLMNTLQFSDHFRSYFGQGYKDSDGDFAIKPSLLGFINSSYQLGSVLAVPIAPWVNQHFGRRWSVMTGSLIMVVGAIMQGFAQHVAMYIVARMLLGVGILFAIMSGSALLGELGYPKERAVLTTLFNASYYIGAITAAAITLGTVEIKGDWAWRIPSLLQICPSLLQIATVLFLPDSPRWLVSRDREDEAYAILVKYHAEGDATSPIVHAEMAQIKNTIKLEIESSKMSWMDMVNTPGMRRRVFITAFLGLFTQMSGNTLLSYYSNLLFKMMGYTSTYAKTRINIANLCWHLIVAIPIALFVTRFPRRVIYMTSTLSMCLAFIGMTVAFERLKWADDHNTVNKAASNVALFFYFAYTPCNNLGNYALTYTYLIELFPYATRSRGIGVQQIFGKLGGFFSNNVNPLALSAIGWKFMAVYCGWIFFEFLFQYTFYPETYNRTLEELAFLFEDDELRERQAAAVRKEIRHDDEEGTREHKV</sequence>
<feature type="transmembrane region" description="Helical" evidence="6">
    <location>
        <begin position="362"/>
        <end position="382"/>
    </location>
</feature>
<dbReference type="InterPro" id="IPR036259">
    <property type="entry name" value="MFS_trans_sf"/>
</dbReference>
<keyword evidence="3 6" id="KW-0812">Transmembrane</keyword>